<dbReference type="EMBL" id="CP036348">
    <property type="protein sequence ID" value="QDV70588.1"/>
    <property type="molecule type" value="Genomic_DNA"/>
</dbReference>
<sequence>MCTWVAWGRSMMFGVDAAIRRSSVQFARRSDCVNGVNLQDLRFANLIPKKTVLQFYRHALHCCCLQCHSTCCFTWAA</sequence>
<evidence type="ECO:0000313" key="1">
    <source>
        <dbReference type="EMBL" id="QDV70588.1"/>
    </source>
</evidence>
<accession>A0A518JYG7</accession>
<name>A0A518JYG7_9BACT</name>
<organism evidence="1 2">
    <name type="scientific">Rosistilla carotiformis</name>
    <dbReference type="NCBI Taxonomy" id="2528017"/>
    <lineage>
        <taxon>Bacteria</taxon>
        <taxon>Pseudomonadati</taxon>
        <taxon>Planctomycetota</taxon>
        <taxon>Planctomycetia</taxon>
        <taxon>Pirellulales</taxon>
        <taxon>Pirellulaceae</taxon>
        <taxon>Rosistilla</taxon>
    </lineage>
</organism>
<dbReference type="KEGG" id="rcf:Poly24_43120"/>
<gene>
    <name evidence="1" type="ORF">Poly24_43120</name>
</gene>
<proteinExistence type="predicted"/>
<reference evidence="1 2" key="1">
    <citation type="submission" date="2019-02" db="EMBL/GenBank/DDBJ databases">
        <title>Deep-cultivation of Planctomycetes and their phenomic and genomic characterization uncovers novel biology.</title>
        <authorList>
            <person name="Wiegand S."/>
            <person name="Jogler M."/>
            <person name="Boedeker C."/>
            <person name="Pinto D."/>
            <person name="Vollmers J."/>
            <person name="Rivas-Marin E."/>
            <person name="Kohn T."/>
            <person name="Peeters S.H."/>
            <person name="Heuer A."/>
            <person name="Rast P."/>
            <person name="Oberbeckmann S."/>
            <person name="Bunk B."/>
            <person name="Jeske O."/>
            <person name="Meyerdierks A."/>
            <person name="Storesund J.E."/>
            <person name="Kallscheuer N."/>
            <person name="Luecker S."/>
            <person name="Lage O.M."/>
            <person name="Pohl T."/>
            <person name="Merkel B.J."/>
            <person name="Hornburger P."/>
            <person name="Mueller R.-W."/>
            <person name="Bruemmer F."/>
            <person name="Labrenz M."/>
            <person name="Spormann A.M."/>
            <person name="Op den Camp H."/>
            <person name="Overmann J."/>
            <person name="Amann R."/>
            <person name="Jetten M.S.M."/>
            <person name="Mascher T."/>
            <person name="Medema M.H."/>
            <person name="Devos D.P."/>
            <person name="Kaster A.-K."/>
            <person name="Ovreas L."/>
            <person name="Rohde M."/>
            <person name="Galperin M.Y."/>
            <person name="Jogler C."/>
        </authorList>
    </citation>
    <scope>NUCLEOTIDE SEQUENCE [LARGE SCALE GENOMIC DNA]</scope>
    <source>
        <strain evidence="1 2">Poly24</strain>
    </source>
</reference>
<keyword evidence="2" id="KW-1185">Reference proteome</keyword>
<protein>
    <submittedName>
        <fullName evidence="1">Uncharacterized protein</fullName>
    </submittedName>
</protein>
<dbReference type="AlphaFoldDB" id="A0A518JYG7"/>
<evidence type="ECO:0000313" key="2">
    <source>
        <dbReference type="Proteomes" id="UP000315082"/>
    </source>
</evidence>
<dbReference type="Proteomes" id="UP000315082">
    <property type="component" value="Chromosome"/>
</dbReference>